<dbReference type="RefSeq" id="WP_011488838.1">
    <property type="nucleotide sequence ID" value="NC_007951.1"/>
</dbReference>
<keyword evidence="6" id="KW-1185">Reference proteome</keyword>
<dbReference type="SMART" id="SM00347">
    <property type="entry name" value="HTH_MARR"/>
    <property type="match status" value="1"/>
</dbReference>
<evidence type="ECO:0000256" key="1">
    <source>
        <dbReference type="ARBA" id="ARBA00023015"/>
    </source>
</evidence>
<dbReference type="InterPro" id="IPR000835">
    <property type="entry name" value="HTH_MarR-typ"/>
</dbReference>
<dbReference type="InterPro" id="IPR023187">
    <property type="entry name" value="Tscrpt_reg_MarR-type_CS"/>
</dbReference>
<dbReference type="InterPro" id="IPR036390">
    <property type="entry name" value="WH_DNA-bd_sf"/>
</dbReference>
<dbReference type="PANTHER" id="PTHR39515">
    <property type="entry name" value="CONSERVED PROTEIN"/>
    <property type="match status" value="1"/>
</dbReference>
<reference evidence="5 6" key="1">
    <citation type="journal article" date="2006" name="Proc. Natl. Acad. Sci. U.S.A.">
        <title>Burkholderia xenovorans LB400 harbors a multi-replicon, 9.73-Mbp genome shaped for versatility.</title>
        <authorList>
            <person name="Chain P.S."/>
            <person name="Denef V.J."/>
            <person name="Konstantinidis K.T."/>
            <person name="Vergez L.M."/>
            <person name="Agullo L."/>
            <person name="Reyes V.L."/>
            <person name="Hauser L."/>
            <person name="Cordova M."/>
            <person name="Gomez L."/>
            <person name="Gonzalez M."/>
            <person name="Land M."/>
            <person name="Lao V."/>
            <person name="Larimer F."/>
            <person name="LiPuma J.J."/>
            <person name="Mahenthiralingam E."/>
            <person name="Malfatti S.A."/>
            <person name="Marx C.J."/>
            <person name="Parnell J.J."/>
            <person name="Ramette A."/>
            <person name="Richardson P."/>
            <person name="Seeger M."/>
            <person name="Smith D."/>
            <person name="Spilker T."/>
            <person name="Sul W.J."/>
            <person name="Tsoi T.V."/>
            <person name="Ulrich L.E."/>
            <person name="Zhulin I.B."/>
            <person name="Tiedje J.M."/>
        </authorList>
    </citation>
    <scope>NUCLEOTIDE SEQUENCE [LARGE SCALE GENOMIC DNA]</scope>
    <source>
        <strain evidence="5 6">LB400</strain>
    </source>
</reference>
<evidence type="ECO:0000256" key="2">
    <source>
        <dbReference type="ARBA" id="ARBA00023125"/>
    </source>
</evidence>
<keyword evidence="1" id="KW-0805">Transcription regulation</keyword>
<dbReference type="eggNOG" id="COG1846">
    <property type="taxonomic scope" value="Bacteria"/>
</dbReference>
<dbReference type="PROSITE" id="PS50995">
    <property type="entry name" value="HTH_MARR_2"/>
    <property type="match status" value="1"/>
</dbReference>
<dbReference type="OrthoDB" id="3215377at2"/>
<keyword evidence="3" id="KW-0804">Transcription</keyword>
<keyword evidence="2" id="KW-0238">DNA-binding</keyword>
<dbReference type="Gene3D" id="1.10.10.10">
    <property type="entry name" value="Winged helix-like DNA-binding domain superfamily/Winged helix DNA-binding domain"/>
    <property type="match status" value="1"/>
</dbReference>
<proteinExistence type="predicted"/>
<name>Q13XE7_PARXL</name>
<dbReference type="AlphaFoldDB" id="Q13XE7"/>
<protein>
    <submittedName>
        <fullName evidence="5">Transcriptional regulator, MarR family</fullName>
    </submittedName>
</protein>
<evidence type="ECO:0000256" key="3">
    <source>
        <dbReference type="ARBA" id="ARBA00023163"/>
    </source>
</evidence>
<dbReference type="Pfam" id="PF01047">
    <property type="entry name" value="MarR"/>
    <property type="match status" value="1"/>
</dbReference>
<dbReference type="Proteomes" id="UP000001817">
    <property type="component" value="Chromosome 1"/>
</dbReference>
<feature type="domain" description="HTH marR-type" evidence="4">
    <location>
        <begin position="27"/>
        <end position="155"/>
    </location>
</feature>
<dbReference type="InterPro" id="IPR036388">
    <property type="entry name" value="WH-like_DNA-bd_sf"/>
</dbReference>
<dbReference type="KEGG" id="bxe:Bxe_A1713"/>
<accession>Q13XE7</accession>
<dbReference type="SUPFAM" id="SSF46785">
    <property type="entry name" value="Winged helix' DNA-binding domain"/>
    <property type="match status" value="1"/>
</dbReference>
<dbReference type="InterPro" id="IPR052526">
    <property type="entry name" value="HTH-type_Bedaq_tolerance"/>
</dbReference>
<sequence>MKDKLASLSFIYYSAAMTVDSSLEIVAKDLTAAISRLLRRLRAESNPTELALSQMGVLARLEQGGPMTTADLARAELMKPQSMGVILASLEQEGLIERRSHPTNRRQILFALTETGMAVRTSHRAMKRNWLVSALGQLDPADLKALVAATAIIRQIGDS</sequence>
<dbReference type="GO" id="GO:0003677">
    <property type="term" value="F:DNA binding"/>
    <property type="evidence" value="ECO:0007669"/>
    <property type="project" value="UniProtKB-KW"/>
</dbReference>
<gene>
    <name evidence="5" type="ORF">Bxe_A1713</name>
</gene>
<dbReference type="PROSITE" id="PS01117">
    <property type="entry name" value="HTH_MARR_1"/>
    <property type="match status" value="1"/>
</dbReference>
<evidence type="ECO:0000259" key="4">
    <source>
        <dbReference type="PROSITE" id="PS50995"/>
    </source>
</evidence>
<dbReference type="STRING" id="266265.Bxe_A1713"/>
<evidence type="ECO:0000313" key="5">
    <source>
        <dbReference type="EMBL" id="ABE31242.1"/>
    </source>
</evidence>
<dbReference type="PANTHER" id="PTHR39515:SF2">
    <property type="entry name" value="HTH-TYPE TRANSCRIPTIONAL REGULATOR RV0880"/>
    <property type="match status" value="1"/>
</dbReference>
<dbReference type="GO" id="GO:0003700">
    <property type="term" value="F:DNA-binding transcription factor activity"/>
    <property type="evidence" value="ECO:0007669"/>
    <property type="project" value="InterPro"/>
</dbReference>
<organism evidence="5 6">
    <name type="scientific">Paraburkholderia xenovorans (strain LB400)</name>
    <dbReference type="NCBI Taxonomy" id="266265"/>
    <lineage>
        <taxon>Bacteria</taxon>
        <taxon>Pseudomonadati</taxon>
        <taxon>Pseudomonadota</taxon>
        <taxon>Betaproteobacteria</taxon>
        <taxon>Burkholderiales</taxon>
        <taxon>Burkholderiaceae</taxon>
        <taxon>Paraburkholderia</taxon>
    </lineage>
</organism>
<dbReference type="EMBL" id="CP000270">
    <property type="protein sequence ID" value="ABE31242.1"/>
    <property type="molecule type" value="Genomic_DNA"/>
</dbReference>
<evidence type="ECO:0000313" key="6">
    <source>
        <dbReference type="Proteomes" id="UP000001817"/>
    </source>
</evidence>